<protein>
    <recommendedName>
        <fullName evidence="2">S1 motif domain-containing protein</fullName>
    </recommendedName>
</protein>
<dbReference type="PANTHER" id="PTHR36371">
    <property type="entry name" value="PROTEIN PLASTID TRANSCRIPTIONALLY ACTIVE 10"/>
    <property type="match status" value="1"/>
</dbReference>
<proteinExistence type="predicted"/>
<dbReference type="Proteomes" id="UP001054857">
    <property type="component" value="Unassembled WGS sequence"/>
</dbReference>
<keyword evidence="4" id="KW-1185">Reference proteome</keyword>
<dbReference type="GO" id="GO:0003723">
    <property type="term" value="F:RNA binding"/>
    <property type="evidence" value="ECO:0007669"/>
    <property type="project" value="InterPro"/>
</dbReference>
<dbReference type="GO" id="GO:0009507">
    <property type="term" value="C:chloroplast"/>
    <property type="evidence" value="ECO:0007669"/>
    <property type="project" value="TreeGrafter"/>
</dbReference>
<evidence type="ECO:0000313" key="3">
    <source>
        <dbReference type="EMBL" id="GFR51429.1"/>
    </source>
</evidence>
<evidence type="ECO:0000313" key="4">
    <source>
        <dbReference type="Proteomes" id="UP001054857"/>
    </source>
</evidence>
<evidence type="ECO:0000259" key="2">
    <source>
        <dbReference type="PROSITE" id="PS50126"/>
    </source>
</evidence>
<dbReference type="PROSITE" id="PS50126">
    <property type="entry name" value="S1"/>
    <property type="match status" value="1"/>
</dbReference>
<evidence type="ECO:0000256" key="1">
    <source>
        <dbReference type="SAM" id="MobiDB-lite"/>
    </source>
</evidence>
<comment type="caution">
    <text evidence="3">The sequence shown here is derived from an EMBL/GenBank/DDBJ whole genome shotgun (WGS) entry which is preliminary data.</text>
</comment>
<dbReference type="Gene3D" id="2.40.50.140">
    <property type="entry name" value="Nucleic acid-binding proteins"/>
    <property type="match status" value="1"/>
</dbReference>
<dbReference type="EMBL" id="BMAR01000050">
    <property type="protein sequence ID" value="GFR51429.1"/>
    <property type="molecule type" value="Genomic_DNA"/>
</dbReference>
<dbReference type="AlphaFoldDB" id="A0AAD3E2I8"/>
<dbReference type="PANTHER" id="PTHR36371:SF1">
    <property type="entry name" value="PROTEIN PLASTID TRANSCRIPTIONALLY ACTIVE 10"/>
    <property type="match status" value="1"/>
</dbReference>
<organism evidence="3 4">
    <name type="scientific">Astrephomene gubernaculifera</name>
    <dbReference type="NCBI Taxonomy" id="47775"/>
    <lineage>
        <taxon>Eukaryota</taxon>
        <taxon>Viridiplantae</taxon>
        <taxon>Chlorophyta</taxon>
        <taxon>core chlorophytes</taxon>
        <taxon>Chlorophyceae</taxon>
        <taxon>CS clade</taxon>
        <taxon>Chlamydomonadales</taxon>
        <taxon>Astrephomenaceae</taxon>
        <taxon>Astrephomene</taxon>
    </lineage>
</organism>
<dbReference type="GO" id="GO:0000427">
    <property type="term" value="C:plastid-encoded plastid RNA polymerase complex"/>
    <property type="evidence" value="ECO:0007669"/>
    <property type="project" value="InterPro"/>
</dbReference>
<reference evidence="3 4" key="1">
    <citation type="journal article" date="2021" name="Sci. Rep.">
        <title>Genome sequencing of the multicellular alga Astrephomene provides insights into convergent evolution of germ-soma differentiation.</title>
        <authorList>
            <person name="Yamashita S."/>
            <person name="Yamamoto K."/>
            <person name="Matsuzaki R."/>
            <person name="Suzuki S."/>
            <person name="Yamaguchi H."/>
            <person name="Hirooka S."/>
            <person name="Minakuchi Y."/>
            <person name="Miyagishima S."/>
            <person name="Kawachi M."/>
            <person name="Toyoda A."/>
            <person name="Nozaki H."/>
        </authorList>
    </citation>
    <scope>NUCLEOTIDE SEQUENCE [LARGE SCALE GENOMIC DNA]</scope>
    <source>
        <strain evidence="3 4">NIES-4017</strain>
    </source>
</reference>
<gene>
    <name evidence="3" type="ORF">Agub_g13718</name>
</gene>
<feature type="domain" description="S1 motif" evidence="2">
    <location>
        <begin position="178"/>
        <end position="250"/>
    </location>
</feature>
<dbReference type="InterPro" id="IPR012340">
    <property type="entry name" value="NA-bd_OB-fold"/>
</dbReference>
<sequence>MQRLLRFQRQPPATCVGEASSSGRVAPVTATSVRPHWKANSRRLSHGSHRQHVLEPCRITSTAKELYQSNEAKEMNVEEDDGEEAYIDVPDYQVWEPEKGPLERRVYKSYNEAMKDDRIDLRDTEYWFSNPEGNWNSKPQRLHYMKEDEEPLVPSPYHDPEQEEGAEERIRYTELDEGRVLLGMVTDVWLYHGVQVDIGAEFDGLIPCSEELWELAVDHLDVGEVVMVEVHKLRTPGLYRWPIQLKFTVRGLQDLMLPPDDYHAPIDFGWAEANGWSLEEISEATGRSIDVPTYFIPPDGGLMAEQIQDGYGTGIMPWREQNSDPVPDYIDDPLPDPAEEAWLGERSGEVDAAADELLQGL</sequence>
<accession>A0AAD3E2I8</accession>
<feature type="region of interest" description="Disordered" evidence="1">
    <location>
        <begin position="1"/>
        <end position="31"/>
    </location>
</feature>
<dbReference type="InterPro" id="IPR044967">
    <property type="entry name" value="PTAC10"/>
</dbReference>
<name>A0AAD3E2I8_9CHLO</name>
<dbReference type="InterPro" id="IPR003029">
    <property type="entry name" value="S1_domain"/>
</dbReference>
<dbReference type="SUPFAM" id="SSF50249">
    <property type="entry name" value="Nucleic acid-binding proteins"/>
    <property type="match status" value="1"/>
</dbReference>